<dbReference type="PROSITE" id="PS50045">
    <property type="entry name" value="SIGMA54_INTERACT_4"/>
    <property type="match status" value="1"/>
</dbReference>
<dbReference type="Proteomes" id="UP000756860">
    <property type="component" value="Unassembled WGS sequence"/>
</dbReference>
<protein>
    <submittedName>
        <fullName evidence="8">Sigma-54 dependent transcriptional regulator</fullName>
    </submittedName>
</protein>
<evidence type="ECO:0000313" key="8">
    <source>
        <dbReference type="EMBL" id="MBT0652771.1"/>
    </source>
</evidence>
<gene>
    <name evidence="8" type="ORF">KI810_06870</name>
</gene>
<evidence type="ECO:0000259" key="7">
    <source>
        <dbReference type="PROSITE" id="PS50110"/>
    </source>
</evidence>
<keyword evidence="9" id="KW-1185">Reference proteome</keyword>
<dbReference type="InterPro" id="IPR025943">
    <property type="entry name" value="Sigma_54_int_dom_ATP-bd_2"/>
</dbReference>
<dbReference type="Gene3D" id="3.40.50.2300">
    <property type="match status" value="1"/>
</dbReference>
<dbReference type="PANTHER" id="PTHR32071">
    <property type="entry name" value="TRANSCRIPTIONAL REGULATORY PROTEIN"/>
    <property type="match status" value="1"/>
</dbReference>
<reference evidence="8 9" key="1">
    <citation type="submission" date="2021-05" db="EMBL/GenBank/DDBJ databases">
        <title>The draft genome of Geobacter luticola JCM 17780.</title>
        <authorList>
            <person name="Xu Z."/>
            <person name="Masuda Y."/>
            <person name="Itoh H."/>
            <person name="Senoo K."/>
        </authorList>
    </citation>
    <scope>NUCLEOTIDE SEQUENCE [LARGE SCALE GENOMIC DNA]</scope>
    <source>
        <strain evidence="8 9">JCM 17780</strain>
    </source>
</reference>
<keyword evidence="5" id="KW-0597">Phosphoprotein</keyword>
<evidence type="ECO:0000256" key="1">
    <source>
        <dbReference type="ARBA" id="ARBA00022741"/>
    </source>
</evidence>
<dbReference type="InterPro" id="IPR002197">
    <property type="entry name" value="HTH_Fis"/>
</dbReference>
<dbReference type="SMART" id="SM00382">
    <property type="entry name" value="AAA"/>
    <property type="match status" value="1"/>
</dbReference>
<dbReference type="Pfam" id="PF00158">
    <property type="entry name" value="Sigma54_activat"/>
    <property type="match status" value="1"/>
</dbReference>
<keyword evidence="1" id="KW-0547">Nucleotide-binding</keyword>
<dbReference type="InterPro" id="IPR003593">
    <property type="entry name" value="AAA+_ATPase"/>
</dbReference>
<dbReference type="InterPro" id="IPR011006">
    <property type="entry name" value="CheY-like_superfamily"/>
</dbReference>
<dbReference type="PROSITE" id="PS50110">
    <property type="entry name" value="RESPONSE_REGULATORY"/>
    <property type="match status" value="1"/>
</dbReference>
<dbReference type="PRINTS" id="PR01590">
    <property type="entry name" value="HTHFIS"/>
</dbReference>
<keyword evidence="2" id="KW-0067">ATP-binding</keyword>
<dbReference type="Pfam" id="PF25601">
    <property type="entry name" value="AAA_lid_14"/>
    <property type="match status" value="1"/>
</dbReference>
<evidence type="ECO:0000256" key="5">
    <source>
        <dbReference type="PROSITE-ProRule" id="PRU00169"/>
    </source>
</evidence>
<dbReference type="Gene3D" id="3.40.50.300">
    <property type="entry name" value="P-loop containing nucleotide triphosphate hydrolases"/>
    <property type="match status" value="1"/>
</dbReference>
<dbReference type="SUPFAM" id="SSF46689">
    <property type="entry name" value="Homeodomain-like"/>
    <property type="match status" value="1"/>
</dbReference>
<dbReference type="InterPro" id="IPR001789">
    <property type="entry name" value="Sig_transdc_resp-reg_receiver"/>
</dbReference>
<dbReference type="SUPFAM" id="SSF52540">
    <property type="entry name" value="P-loop containing nucleoside triphosphate hydrolases"/>
    <property type="match status" value="1"/>
</dbReference>
<dbReference type="InterPro" id="IPR027417">
    <property type="entry name" value="P-loop_NTPase"/>
</dbReference>
<sequence length="474" mass="52380">MSNDHLPIVLVDDEENILKASKLILLGNGYGNVVTLSDSRALLPFLAEHGAAAIVLDLFMPHQSGLDLLPLIAERHPDLPVIVMTAVDETETAVNCMKAGAFDYLVKPVESGRLLSSVAKAREIGSLSQELSSLKECLLEDRLDHPEAFSAIVTDSKKMRAVFQYLEITARSRQPILITGETGVGKELFSRAVHQLSGLKGNYVAVNVAELDDNMFSDTLFGHRKGAFTGADQPREGLIAKAAGGTLLLDEIGDLNGASQIKLLRLLQEREYYPVGSDVARKSEARIVCATNRDLRKRMEEGKFRNDLFYRLCTHQVRIPPLRERMEDIPLLLDHFLALAAQELERKKPTPPAELVTLLAVHTFPGNVREFQAMVFDAVARHTGGVLSMENFRRVIVESGASLPPSHPRESLSDDPLVSLFGRFPTVRDVEEYLFDEAMKRAGGNQGIAATMLGITRQTLNKRLQLRNDNEVPS</sequence>
<dbReference type="RefSeq" id="WP_214174770.1">
    <property type="nucleotide sequence ID" value="NZ_JAHCVK010000002.1"/>
</dbReference>
<dbReference type="EMBL" id="JAHCVK010000002">
    <property type="protein sequence ID" value="MBT0652771.1"/>
    <property type="molecule type" value="Genomic_DNA"/>
</dbReference>
<evidence type="ECO:0000259" key="6">
    <source>
        <dbReference type="PROSITE" id="PS50045"/>
    </source>
</evidence>
<dbReference type="InterPro" id="IPR025662">
    <property type="entry name" value="Sigma_54_int_dom_ATP-bd_1"/>
</dbReference>
<dbReference type="InterPro" id="IPR058031">
    <property type="entry name" value="AAA_lid_NorR"/>
</dbReference>
<comment type="caution">
    <text evidence="8">The sequence shown here is derived from an EMBL/GenBank/DDBJ whole genome shotgun (WGS) entry which is preliminary data.</text>
</comment>
<dbReference type="Pfam" id="PF02954">
    <property type="entry name" value="HTH_8"/>
    <property type="match status" value="1"/>
</dbReference>
<dbReference type="Pfam" id="PF00072">
    <property type="entry name" value="Response_reg"/>
    <property type="match status" value="1"/>
</dbReference>
<proteinExistence type="predicted"/>
<dbReference type="Gene3D" id="1.10.10.60">
    <property type="entry name" value="Homeodomain-like"/>
    <property type="match status" value="1"/>
</dbReference>
<feature type="modified residue" description="4-aspartylphosphate" evidence="5">
    <location>
        <position position="57"/>
    </location>
</feature>
<dbReference type="InterPro" id="IPR009057">
    <property type="entry name" value="Homeodomain-like_sf"/>
</dbReference>
<keyword evidence="4" id="KW-0804">Transcription</keyword>
<evidence type="ECO:0000256" key="4">
    <source>
        <dbReference type="ARBA" id="ARBA00023163"/>
    </source>
</evidence>
<organism evidence="8 9">
    <name type="scientific">Geomobilimonas luticola</name>
    <dbReference type="NCBI Taxonomy" id="1114878"/>
    <lineage>
        <taxon>Bacteria</taxon>
        <taxon>Pseudomonadati</taxon>
        <taxon>Thermodesulfobacteriota</taxon>
        <taxon>Desulfuromonadia</taxon>
        <taxon>Geobacterales</taxon>
        <taxon>Geobacteraceae</taxon>
        <taxon>Geomobilimonas</taxon>
    </lineage>
</organism>
<keyword evidence="3" id="KW-0805">Transcription regulation</keyword>
<dbReference type="PROSITE" id="PS00675">
    <property type="entry name" value="SIGMA54_INTERACT_1"/>
    <property type="match status" value="1"/>
</dbReference>
<evidence type="ECO:0000256" key="3">
    <source>
        <dbReference type="ARBA" id="ARBA00023015"/>
    </source>
</evidence>
<feature type="domain" description="Response regulatory" evidence="7">
    <location>
        <begin position="7"/>
        <end position="122"/>
    </location>
</feature>
<name>A0ABS5SDU2_9BACT</name>
<dbReference type="PANTHER" id="PTHR32071:SF13">
    <property type="entry name" value="RESPONSE REGULATOR HSFA"/>
    <property type="match status" value="1"/>
</dbReference>
<dbReference type="CDD" id="cd00009">
    <property type="entry name" value="AAA"/>
    <property type="match status" value="1"/>
</dbReference>
<evidence type="ECO:0000313" key="9">
    <source>
        <dbReference type="Proteomes" id="UP000756860"/>
    </source>
</evidence>
<feature type="domain" description="Sigma-54 factor interaction" evidence="6">
    <location>
        <begin position="152"/>
        <end position="380"/>
    </location>
</feature>
<dbReference type="SMART" id="SM00448">
    <property type="entry name" value="REC"/>
    <property type="match status" value="1"/>
</dbReference>
<dbReference type="Gene3D" id="1.10.8.60">
    <property type="match status" value="1"/>
</dbReference>
<dbReference type="SUPFAM" id="SSF52172">
    <property type="entry name" value="CheY-like"/>
    <property type="match status" value="1"/>
</dbReference>
<dbReference type="InterPro" id="IPR002078">
    <property type="entry name" value="Sigma_54_int"/>
</dbReference>
<accession>A0ABS5SDU2</accession>
<dbReference type="PROSITE" id="PS00676">
    <property type="entry name" value="SIGMA54_INTERACT_2"/>
    <property type="match status" value="1"/>
</dbReference>
<evidence type="ECO:0000256" key="2">
    <source>
        <dbReference type="ARBA" id="ARBA00022840"/>
    </source>
</evidence>